<dbReference type="Gene3D" id="2.60.40.10">
    <property type="entry name" value="Immunoglobulins"/>
    <property type="match status" value="1"/>
</dbReference>
<keyword evidence="13" id="KW-1185">Reference proteome</keyword>
<dbReference type="Pfam" id="PF02518">
    <property type="entry name" value="HATPase_c"/>
    <property type="match status" value="1"/>
</dbReference>
<dbReference type="STRING" id="746697.Aeqsu_3072"/>
<keyword evidence="6" id="KW-0804">Transcription</keyword>
<dbReference type="SUPFAM" id="SSF46689">
    <property type="entry name" value="Homeodomain-like"/>
    <property type="match status" value="1"/>
</dbReference>
<dbReference type="Pfam" id="PF07495">
    <property type="entry name" value="Y_Y_Y"/>
    <property type="match status" value="1"/>
</dbReference>
<evidence type="ECO:0000259" key="10">
    <source>
        <dbReference type="PROSITE" id="PS50109"/>
    </source>
</evidence>
<keyword evidence="8" id="KW-0732">Signal</keyword>
<dbReference type="Gene3D" id="3.40.50.2300">
    <property type="match status" value="1"/>
</dbReference>
<evidence type="ECO:0000256" key="6">
    <source>
        <dbReference type="ARBA" id="ARBA00023163"/>
    </source>
</evidence>
<evidence type="ECO:0000259" key="11">
    <source>
        <dbReference type="PROSITE" id="PS50110"/>
    </source>
</evidence>
<dbReference type="CDD" id="cd00082">
    <property type="entry name" value="HisKA"/>
    <property type="match status" value="1"/>
</dbReference>
<dbReference type="InterPro" id="IPR001789">
    <property type="entry name" value="Sig_transdc_resp-reg_receiver"/>
</dbReference>
<dbReference type="SMART" id="SM00388">
    <property type="entry name" value="HisKA"/>
    <property type="match status" value="1"/>
</dbReference>
<reference evidence="12 13" key="1">
    <citation type="submission" date="2012-06" db="EMBL/GenBank/DDBJ databases">
        <title>The complete genome of Aequorivita sublithincola DSM 14238.</title>
        <authorList>
            <consortium name="US DOE Joint Genome Institute (JGI-PGF)"/>
            <person name="Lucas S."/>
            <person name="Copeland A."/>
            <person name="Lapidus A."/>
            <person name="Goodwin L."/>
            <person name="Pitluck S."/>
            <person name="Peters L."/>
            <person name="Munk A.C.C."/>
            <person name="Kyrpides N."/>
            <person name="Mavromatis K."/>
            <person name="Pagani I."/>
            <person name="Ivanova N."/>
            <person name="Ovchinnikova G."/>
            <person name="Zeytun A."/>
            <person name="Detter J.C."/>
            <person name="Han C."/>
            <person name="Land M."/>
            <person name="Hauser L."/>
            <person name="Markowitz V."/>
            <person name="Cheng J.-F."/>
            <person name="Hugenholtz P."/>
            <person name="Woyke T."/>
            <person name="Wu D."/>
            <person name="Tindall B."/>
            <person name="Faehnrich R."/>
            <person name="Brambilla E."/>
            <person name="Klenk H.-P."/>
            <person name="Eisen J.A."/>
        </authorList>
    </citation>
    <scope>NUCLEOTIDE SEQUENCE [LARGE SCALE GENOMIC DNA]</scope>
    <source>
        <strain evidence="13">DSM 14238 / LMG 21431 / ACAM 643 / 9-3</strain>
    </source>
</reference>
<dbReference type="HOGENOM" id="CLU_000445_28_1_10"/>
<dbReference type="Gene3D" id="1.10.287.130">
    <property type="match status" value="1"/>
</dbReference>
<evidence type="ECO:0000256" key="2">
    <source>
        <dbReference type="ARBA" id="ARBA00012438"/>
    </source>
</evidence>
<dbReference type="eggNOG" id="COG2205">
    <property type="taxonomic scope" value="Bacteria"/>
</dbReference>
<evidence type="ECO:0000256" key="7">
    <source>
        <dbReference type="PROSITE-ProRule" id="PRU00169"/>
    </source>
</evidence>
<dbReference type="PROSITE" id="PS00041">
    <property type="entry name" value="HTH_ARAC_FAMILY_1"/>
    <property type="match status" value="1"/>
</dbReference>
<dbReference type="InterPro" id="IPR018060">
    <property type="entry name" value="HTH_AraC"/>
</dbReference>
<dbReference type="SMART" id="SM00387">
    <property type="entry name" value="HATPase_c"/>
    <property type="match status" value="1"/>
</dbReference>
<keyword evidence="5" id="KW-0238">DNA-binding</keyword>
<dbReference type="PANTHER" id="PTHR43547">
    <property type="entry name" value="TWO-COMPONENT HISTIDINE KINASE"/>
    <property type="match status" value="1"/>
</dbReference>
<dbReference type="SUPFAM" id="SSF52172">
    <property type="entry name" value="CheY-like"/>
    <property type="match status" value="1"/>
</dbReference>
<dbReference type="InterPro" id="IPR036890">
    <property type="entry name" value="HATPase_C_sf"/>
</dbReference>
<dbReference type="Pfam" id="PF12833">
    <property type="entry name" value="HTH_18"/>
    <property type="match status" value="1"/>
</dbReference>
<dbReference type="PANTHER" id="PTHR43547:SF2">
    <property type="entry name" value="HYBRID SIGNAL TRANSDUCTION HISTIDINE KINASE C"/>
    <property type="match status" value="1"/>
</dbReference>
<dbReference type="SMART" id="SM00342">
    <property type="entry name" value="HTH_ARAC"/>
    <property type="match status" value="1"/>
</dbReference>
<comment type="catalytic activity">
    <reaction evidence="1">
        <text>ATP + protein L-histidine = ADP + protein N-phospho-L-histidine.</text>
        <dbReference type="EC" id="2.7.13.3"/>
    </reaction>
</comment>
<feature type="modified residue" description="4-aspartylphosphate" evidence="7">
    <location>
        <position position="1103"/>
    </location>
</feature>
<dbReference type="InterPro" id="IPR018062">
    <property type="entry name" value="HTH_AraC-typ_CS"/>
</dbReference>
<dbReference type="eggNOG" id="COG0745">
    <property type="taxonomic scope" value="Bacteria"/>
</dbReference>
<dbReference type="eggNOG" id="COG3292">
    <property type="taxonomic scope" value="Bacteria"/>
</dbReference>
<dbReference type="GO" id="GO:0043565">
    <property type="term" value="F:sequence-specific DNA binding"/>
    <property type="evidence" value="ECO:0007669"/>
    <property type="project" value="InterPro"/>
</dbReference>
<dbReference type="InterPro" id="IPR011110">
    <property type="entry name" value="Reg_prop"/>
</dbReference>
<evidence type="ECO:0000256" key="3">
    <source>
        <dbReference type="ARBA" id="ARBA00022553"/>
    </source>
</evidence>
<dbReference type="GO" id="GO:0000155">
    <property type="term" value="F:phosphorelay sensor kinase activity"/>
    <property type="evidence" value="ECO:0007669"/>
    <property type="project" value="InterPro"/>
</dbReference>
<dbReference type="InterPro" id="IPR011006">
    <property type="entry name" value="CheY-like_superfamily"/>
</dbReference>
<dbReference type="RefSeq" id="WP_014783759.1">
    <property type="nucleotide sequence ID" value="NC_018013.1"/>
</dbReference>
<dbReference type="SMART" id="SM00448">
    <property type="entry name" value="REC"/>
    <property type="match status" value="1"/>
</dbReference>
<protein>
    <recommendedName>
        <fullName evidence="2">histidine kinase</fullName>
        <ecNumber evidence="2">2.7.13.3</ecNumber>
    </recommendedName>
</protein>
<dbReference type="Pfam" id="PF00072">
    <property type="entry name" value="Response_reg"/>
    <property type="match status" value="1"/>
</dbReference>
<evidence type="ECO:0000313" key="13">
    <source>
        <dbReference type="Proteomes" id="UP000006049"/>
    </source>
</evidence>
<dbReference type="FunFam" id="1.10.287.130:FF:000045">
    <property type="entry name" value="Two-component system sensor histidine kinase/response regulator"/>
    <property type="match status" value="1"/>
</dbReference>
<dbReference type="InterPro" id="IPR020449">
    <property type="entry name" value="Tscrpt_reg_AraC-type_HTH"/>
</dbReference>
<dbReference type="OrthoDB" id="358279at2"/>
<sequence length="1302" mass="148657">MNPLKLLFLLMLPCFALSQNNKQVAFRELTVEQGLSQNSVVSIAQDSTGYMWFATQDGLNKYDGRAFTHFDIQFEDVTRPTFSKLGEIYVAKDGDLWIVSNSGRLEKYNPENVNFKAIKSVNNVSTLIQDEAFNYYLGTYENGIYKINHKNGDTLQFLKPEDSKRTIYDFLELYNNTILATTDNGFFIINNDSYEFQPIRPETNFSTITQSQNNTFYLGSYGKGLFIKQRNEADFSQFKGFKNAEIPEDLIIQDLLVDKRNQLWIATYGRGVYLVNFEKQTIQNFTENKNNPYALHYNDVLSLFEDNTGTVWLGTDGTGLSYYDEYLIKFNVLTNDQVPLNVNVDVIRAITNDTENNTWVGTSGKGLTRFNIDKQDFYTYTTQNSDLLGDRIMSLLFDERILWIGHQTHGLQMMDAKGKITSFKETALFTIWKIYKDKNGALWLCTRDHGLLQFDKNKGIIQQFTIENSNLSTNNIRTVEQGKEGELWIGTETDGLFKLNTQTNSIENVEIVNGNIKSLYFNGSDLLIGTNGDGLQILNTNAITAGKQEKAIKKYKTAEGLPNNVIYGILPDNEGYLWISSNKGISKLKFEENSISVIDNYSNYDGLQAFEFNTGAYFKDKNGMLYFGGLAGINWFNPNQLSFNPIQPKTVISGFDVFNKSRNLTPNQNLKYDENTLTFTFSSLHFSQPERNEYRYKLINNDADWIAAGNTNLAHYTNLPPNDYEFQVISSNYDGVWNMEPATYSFTILKPWYTTNLAKVFYLLLFLSFAFYLYRYLKWRWEIKTQLQLELEETARLKKLDELKTKLYTNISHEFRTPLTLISGPIDNQLAKPEISERDKMELSLVKQNAERLLNLVDQMLELSMIDSGQRKLAIQQGNLSVLLKQIVSAFQYKANQKRITISSKINDLNSVWFDKDIIEKVTSNLFSNAVKYAPIDSIIVFEANKQEGMLVLSVINESDSISKKDLSKLFQRFYQDNKLSEGVGVGLALVRELIALSKGSIIANNIDDDRIQFTVSLPINKEAFEDEVIITNEEAITETEIVQTINISNKEKPLLLIVEDEADIRAFISSIFKYNYQVSEAENGKIGVEKALKDLPDLIISDIMMPVVDGIELCNTLKKNELTSHIPIILLTAKVGEENEIEGIKTGADVYVTKPFSSEKLKIRVEKLIENRRNLQKHFSKTLSINPEMAITSTESDFLIRLQKVLDGHITNSEFTSDSFGKLMLMSRTQLHRKLKAITGMSTSEFIRSQRLKLAVDLLRKSDANVSEIAYQVGFNTPSYFGKCFKETYGCTPNEYLSNNL</sequence>
<feature type="domain" description="Histidine kinase" evidence="10">
    <location>
        <begin position="810"/>
        <end position="1022"/>
    </location>
</feature>
<dbReference type="Gene3D" id="1.10.10.60">
    <property type="entry name" value="Homeodomain-like"/>
    <property type="match status" value="1"/>
</dbReference>
<dbReference type="Gene3D" id="3.30.565.10">
    <property type="entry name" value="Histidine kinase-like ATPase, C-terminal domain"/>
    <property type="match status" value="1"/>
</dbReference>
<dbReference type="CDD" id="cd17574">
    <property type="entry name" value="REC_OmpR"/>
    <property type="match status" value="1"/>
</dbReference>
<gene>
    <name evidence="12" type="ordered locus">Aeqsu_3072</name>
</gene>
<dbReference type="PATRIC" id="fig|746697.3.peg.3131"/>
<dbReference type="InterPro" id="IPR009057">
    <property type="entry name" value="Homeodomain-like_sf"/>
</dbReference>
<dbReference type="PROSITE" id="PS50109">
    <property type="entry name" value="HIS_KIN"/>
    <property type="match status" value="1"/>
</dbReference>
<dbReference type="EC" id="2.7.13.3" evidence="2"/>
<dbReference type="InterPro" id="IPR003594">
    <property type="entry name" value="HATPase_dom"/>
</dbReference>
<dbReference type="PRINTS" id="PR00032">
    <property type="entry name" value="HTHARAC"/>
</dbReference>
<dbReference type="eggNOG" id="COG2207">
    <property type="taxonomic scope" value="Bacteria"/>
</dbReference>
<dbReference type="GO" id="GO:0003700">
    <property type="term" value="F:DNA-binding transcription factor activity"/>
    <property type="evidence" value="ECO:0007669"/>
    <property type="project" value="InterPro"/>
</dbReference>
<dbReference type="Gene3D" id="2.130.10.10">
    <property type="entry name" value="YVTN repeat-like/Quinoprotein amine dehydrogenase"/>
    <property type="match status" value="2"/>
</dbReference>
<dbReference type="PROSITE" id="PS01124">
    <property type="entry name" value="HTH_ARAC_FAMILY_2"/>
    <property type="match status" value="1"/>
</dbReference>
<evidence type="ECO:0000259" key="9">
    <source>
        <dbReference type="PROSITE" id="PS01124"/>
    </source>
</evidence>
<dbReference type="SUPFAM" id="SSF63829">
    <property type="entry name" value="Calcium-dependent phosphotriesterase"/>
    <property type="match status" value="2"/>
</dbReference>
<keyword evidence="4" id="KW-0805">Transcription regulation</keyword>
<feature type="domain" description="HTH araC/xylS-type" evidence="9">
    <location>
        <begin position="1201"/>
        <end position="1300"/>
    </location>
</feature>
<dbReference type="InterPro" id="IPR005467">
    <property type="entry name" value="His_kinase_dom"/>
</dbReference>
<dbReference type="SUPFAM" id="SSF101898">
    <property type="entry name" value="NHL repeat"/>
    <property type="match status" value="1"/>
</dbReference>
<dbReference type="InterPro" id="IPR015943">
    <property type="entry name" value="WD40/YVTN_repeat-like_dom_sf"/>
</dbReference>
<evidence type="ECO:0000256" key="5">
    <source>
        <dbReference type="ARBA" id="ARBA00023125"/>
    </source>
</evidence>
<dbReference type="SUPFAM" id="SSF47384">
    <property type="entry name" value="Homodimeric domain of signal transducing histidine kinase"/>
    <property type="match status" value="1"/>
</dbReference>
<dbReference type="Pfam" id="PF07494">
    <property type="entry name" value="Reg_prop"/>
    <property type="match status" value="4"/>
</dbReference>
<evidence type="ECO:0000256" key="1">
    <source>
        <dbReference type="ARBA" id="ARBA00000085"/>
    </source>
</evidence>
<proteinExistence type="predicted"/>
<keyword evidence="12" id="KW-0808">Transferase</keyword>
<dbReference type="PROSITE" id="PS50110">
    <property type="entry name" value="RESPONSE_REGULATORY"/>
    <property type="match status" value="1"/>
</dbReference>
<dbReference type="InterPro" id="IPR036097">
    <property type="entry name" value="HisK_dim/P_sf"/>
</dbReference>
<feature type="domain" description="Response regulatory" evidence="11">
    <location>
        <begin position="1055"/>
        <end position="1170"/>
    </location>
</feature>
<evidence type="ECO:0000313" key="12">
    <source>
        <dbReference type="EMBL" id="AFL82510.1"/>
    </source>
</evidence>
<dbReference type="InterPro" id="IPR013783">
    <property type="entry name" value="Ig-like_fold"/>
</dbReference>
<dbReference type="KEGG" id="asl:Aeqsu_3072"/>
<accession>I3YZU2</accession>
<keyword evidence="3 7" id="KW-0597">Phosphoprotein</keyword>
<feature type="chain" id="PRO_5003684164" description="histidine kinase" evidence="8">
    <location>
        <begin position="19"/>
        <end position="1302"/>
    </location>
</feature>
<dbReference type="SUPFAM" id="SSF55874">
    <property type="entry name" value="ATPase domain of HSP90 chaperone/DNA topoisomerase II/histidine kinase"/>
    <property type="match status" value="1"/>
</dbReference>
<organism evidence="12 13">
    <name type="scientific">Aequorivita sublithincola (strain DSM 14238 / LMG 21431 / ACAM 643 / 9-3)</name>
    <dbReference type="NCBI Taxonomy" id="746697"/>
    <lineage>
        <taxon>Bacteria</taxon>
        <taxon>Pseudomonadati</taxon>
        <taxon>Bacteroidota</taxon>
        <taxon>Flavobacteriia</taxon>
        <taxon>Flavobacteriales</taxon>
        <taxon>Flavobacteriaceae</taxon>
        <taxon>Aequorivita</taxon>
    </lineage>
</organism>
<feature type="signal peptide" evidence="8">
    <location>
        <begin position="1"/>
        <end position="18"/>
    </location>
</feature>
<dbReference type="EMBL" id="CP003280">
    <property type="protein sequence ID" value="AFL82510.1"/>
    <property type="molecule type" value="Genomic_DNA"/>
</dbReference>
<dbReference type="Pfam" id="PF00512">
    <property type="entry name" value="HisKA"/>
    <property type="match status" value="1"/>
</dbReference>
<evidence type="ECO:0000256" key="8">
    <source>
        <dbReference type="SAM" id="SignalP"/>
    </source>
</evidence>
<name>I3YZU2_AEQSU</name>
<dbReference type="InterPro" id="IPR003661">
    <property type="entry name" value="HisK_dim/P_dom"/>
</dbReference>
<evidence type="ECO:0000256" key="4">
    <source>
        <dbReference type="ARBA" id="ARBA00023015"/>
    </source>
</evidence>
<keyword evidence="12" id="KW-0418">Kinase</keyword>
<dbReference type="InterPro" id="IPR011123">
    <property type="entry name" value="Y_Y_Y"/>
</dbReference>
<dbReference type="Proteomes" id="UP000006049">
    <property type="component" value="Chromosome"/>
</dbReference>